<dbReference type="EMBL" id="MDYP01000014">
    <property type="protein sequence ID" value="OQE07364.1"/>
    <property type="molecule type" value="Genomic_DNA"/>
</dbReference>
<evidence type="ECO:0000256" key="1">
    <source>
        <dbReference type="ARBA" id="ARBA00005495"/>
    </source>
</evidence>
<dbReference type="InterPro" id="IPR006913">
    <property type="entry name" value="CENP-V/GFA"/>
</dbReference>
<keyword evidence="7" id="KW-1185">Reference proteome</keyword>
<gene>
    <name evidence="6" type="ORF">PENVUL_c014G05490</name>
</gene>
<name>A0A1V6S0U4_9EURO</name>
<feature type="domain" description="CENP-V/GFA" evidence="5">
    <location>
        <begin position="162"/>
        <end position="280"/>
    </location>
</feature>
<evidence type="ECO:0000313" key="6">
    <source>
        <dbReference type="EMBL" id="OQE07364.1"/>
    </source>
</evidence>
<evidence type="ECO:0000256" key="4">
    <source>
        <dbReference type="ARBA" id="ARBA00023239"/>
    </source>
</evidence>
<reference evidence="7" key="1">
    <citation type="journal article" date="2017" name="Nat. Microbiol.">
        <title>Global analysis of biosynthetic gene clusters reveals vast potential of secondary metabolite production in Penicillium species.</title>
        <authorList>
            <person name="Nielsen J.C."/>
            <person name="Grijseels S."/>
            <person name="Prigent S."/>
            <person name="Ji B."/>
            <person name="Dainat J."/>
            <person name="Nielsen K.F."/>
            <person name="Frisvad J.C."/>
            <person name="Workman M."/>
            <person name="Nielsen J."/>
        </authorList>
    </citation>
    <scope>NUCLEOTIDE SEQUENCE [LARGE SCALE GENOMIC DNA]</scope>
    <source>
        <strain evidence="7">IBT 29486</strain>
    </source>
</reference>
<keyword evidence="4" id="KW-0456">Lyase</keyword>
<evidence type="ECO:0000259" key="5">
    <source>
        <dbReference type="PROSITE" id="PS51891"/>
    </source>
</evidence>
<organism evidence="6 7">
    <name type="scientific">Penicillium vulpinum</name>
    <dbReference type="NCBI Taxonomy" id="29845"/>
    <lineage>
        <taxon>Eukaryota</taxon>
        <taxon>Fungi</taxon>
        <taxon>Dikarya</taxon>
        <taxon>Ascomycota</taxon>
        <taxon>Pezizomycotina</taxon>
        <taxon>Eurotiomycetes</taxon>
        <taxon>Eurotiomycetidae</taxon>
        <taxon>Eurotiales</taxon>
        <taxon>Aspergillaceae</taxon>
        <taxon>Penicillium</taxon>
    </lineage>
</organism>
<dbReference type="GO" id="GO:0046872">
    <property type="term" value="F:metal ion binding"/>
    <property type="evidence" value="ECO:0007669"/>
    <property type="project" value="UniProtKB-KW"/>
</dbReference>
<dbReference type="STRING" id="29845.A0A1V6S0U4"/>
<accession>A0A1V6S0U4</accession>
<dbReference type="PROSITE" id="PS51891">
    <property type="entry name" value="CENP_V_GFA"/>
    <property type="match status" value="1"/>
</dbReference>
<protein>
    <recommendedName>
        <fullName evidence="5">CENP-V/GFA domain-containing protein</fullName>
    </recommendedName>
</protein>
<evidence type="ECO:0000256" key="3">
    <source>
        <dbReference type="ARBA" id="ARBA00022833"/>
    </source>
</evidence>
<dbReference type="SUPFAM" id="SSF51316">
    <property type="entry name" value="Mss4-like"/>
    <property type="match status" value="2"/>
</dbReference>
<dbReference type="InterPro" id="IPR011057">
    <property type="entry name" value="Mss4-like_sf"/>
</dbReference>
<sequence>MVTGQLSSSYYLLQHEPPNLDGLQEYQQSNHVSRFFCKTCGAHVFTRLQPTRQFLVASGLLAAKNVIPVRAVEHWQSSDTGDGGLSALLPGTESTTTGCRLNTSTSNRSLNRKSVNSVEDTSTSKHLRAQCLCGGVAFYITKPDESSLQASSPWPDLLVPYHSGSGANPDDIKWWLRDGNTKYIAGTCVCNSCRLSSGFPIQAWAFVPKSNIFNADGSPLTFDAGTMRRHGSSPGVYREFCSCCGATAFWHCDERPLLIDVSVGLLQANGARAEDWLEWATNRISFAEMAVQHDLIRILEEGLKIHSEEK</sequence>
<dbReference type="GO" id="GO:0016846">
    <property type="term" value="F:carbon-sulfur lyase activity"/>
    <property type="evidence" value="ECO:0007669"/>
    <property type="project" value="InterPro"/>
</dbReference>
<dbReference type="Pfam" id="PF04828">
    <property type="entry name" value="GFA"/>
    <property type="match status" value="1"/>
</dbReference>
<keyword evidence="2" id="KW-0479">Metal-binding</keyword>
<dbReference type="Proteomes" id="UP000191518">
    <property type="component" value="Unassembled WGS sequence"/>
</dbReference>
<dbReference type="PANTHER" id="PTHR33337">
    <property type="entry name" value="GFA DOMAIN-CONTAINING PROTEIN"/>
    <property type="match status" value="1"/>
</dbReference>
<comment type="caution">
    <text evidence="6">The sequence shown here is derived from an EMBL/GenBank/DDBJ whole genome shotgun (WGS) entry which is preliminary data.</text>
</comment>
<comment type="similarity">
    <text evidence="1">Belongs to the Gfa family.</text>
</comment>
<keyword evidence="3" id="KW-0862">Zinc</keyword>
<dbReference type="AlphaFoldDB" id="A0A1V6S0U4"/>
<dbReference type="OrthoDB" id="5422068at2759"/>
<proteinExistence type="inferred from homology"/>
<evidence type="ECO:0000256" key="2">
    <source>
        <dbReference type="ARBA" id="ARBA00022723"/>
    </source>
</evidence>
<dbReference type="Gene3D" id="3.90.1590.10">
    <property type="entry name" value="glutathione-dependent formaldehyde- activating enzyme (gfa)"/>
    <property type="match status" value="2"/>
</dbReference>
<evidence type="ECO:0000313" key="7">
    <source>
        <dbReference type="Proteomes" id="UP000191518"/>
    </source>
</evidence>
<dbReference type="PANTHER" id="PTHR33337:SF40">
    <property type="entry name" value="CENP-V_GFA DOMAIN-CONTAINING PROTEIN-RELATED"/>
    <property type="match status" value="1"/>
</dbReference>